<protein>
    <submittedName>
        <fullName evidence="2">Uncharacterized protein</fullName>
    </submittedName>
</protein>
<evidence type="ECO:0000256" key="1">
    <source>
        <dbReference type="SAM" id="Phobius"/>
    </source>
</evidence>
<name>A0A9N7U091_PLEPL</name>
<evidence type="ECO:0000313" key="3">
    <source>
        <dbReference type="Proteomes" id="UP001153269"/>
    </source>
</evidence>
<proteinExistence type="predicted"/>
<accession>A0A9N7U091</accession>
<dbReference type="AlphaFoldDB" id="A0A9N7U091"/>
<keyword evidence="1" id="KW-1133">Transmembrane helix</keyword>
<evidence type="ECO:0000313" key="2">
    <source>
        <dbReference type="EMBL" id="CAB1422108.1"/>
    </source>
</evidence>
<reference evidence="2" key="1">
    <citation type="submission" date="2020-03" db="EMBL/GenBank/DDBJ databases">
        <authorList>
            <person name="Weist P."/>
        </authorList>
    </citation>
    <scope>NUCLEOTIDE SEQUENCE</scope>
</reference>
<sequence length="104" mass="11949">MSPFCLSTRRCALHVDACRKRDDDYKVDPTFLEPHIIIIIPTTTSIIILLIIIPFRDRTAPPINGPRCPRGAIALKWQGLSRETRSFTLLLFITLISHQYMSRN</sequence>
<dbReference type="EMBL" id="CADEAL010000561">
    <property type="protein sequence ID" value="CAB1422108.1"/>
    <property type="molecule type" value="Genomic_DNA"/>
</dbReference>
<keyword evidence="1" id="KW-0472">Membrane</keyword>
<keyword evidence="1" id="KW-0812">Transmembrane</keyword>
<dbReference type="Proteomes" id="UP001153269">
    <property type="component" value="Unassembled WGS sequence"/>
</dbReference>
<gene>
    <name evidence="2" type="ORF">PLEPLA_LOCUS9997</name>
</gene>
<organism evidence="2 3">
    <name type="scientific">Pleuronectes platessa</name>
    <name type="common">European plaice</name>
    <dbReference type="NCBI Taxonomy" id="8262"/>
    <lineage>
        <taxon>Eukaryota</taxon>
        <taxon>Metazoa</taxon>
        <taxon>Chordata</taxon>
        <taxon>Craniata</taxon>
        <taxon>Vertebrata</taxon>
        <taxon>Euteleostomi</taxon>
        <taxon>Actinopterygii</taxon>
        <taxon>Neopterygii</taxon>
        <taxon>Teleostei</taxon>
        <taxon>Neoteleostei</taxon>
        <taxon>Acanthomorphata</taxon>
        <taxon>Carangaria</taxon>
        <taxon>Pleuronectiformes</taxon>
        <taxon>Pleuronectoidei</taxon>
        <taxon>Pleuronectidae</taxon>
        <taxon>Pleuronectes</taxon>
    </lineage>
</organism>
<comment type="caution">
    <text evidence="2">The sequence shown here is derived from an EMBL/GenBank/DDBJ whole genome shotgun (WGS) entry which is preliminary data.</text>
</comment>
<keyword evidence="3" id="KW-1185">Reference proteome</keyword>
<feature type="transmembrane region" description="Helical" evidence="1">
    <location>
        <begin position="35"/>
        <end position="55"/>
    </location>
</feature>